<dbReference type="SUPFAM" id="SSF49879">
    <property type="entry name" value="SMAD/FHA domain"/>
    <property type="match status" value="1"/>
</dbReference>
<gene>
    <name evidence="4" type="ORF">H8E29_06510</name>
</gene>
<dbReference type="InterPro" id="IPR052155">
    <property type="entry name" value="Biofilm_reg_signaling"/>
</dbReference>
<comment type="caution">
    <text evidence="4">The sequence shown here is derived from an EMBL/GenBank/DDBJ whole genome shotgun (WGS) entry which is preliminary data.</text>
</comment>
<dbReference type="PROSITE" id="PS50883">
    <property type="entry name" value="EAL"/>
    <property type="match status" value="1"/>
</dbReference>
<name>A0A8J6NH53_9CHLR</name>
<dbReference type="Gene3D" id="3.30.450.40">
    <property type="match status" value="1"/>
</dbReference>
<dbReference type="CDD" id="cd00060">
    <property type="entry name" value="FHA"/>
    <property type="match status" value="1"/>
</dbReference>
<dbReference type="Proteomes" id="UP000614469">
    <property type="component" value="Unassembled WGS sequence"/>
</dbReference>
<evidence type="ECO:0000259" key="1">
    <source>
        <dbReference type="PROSITE" id="PS50006"/>
    </source>
</evidence>
<dbReference type="CDD" id="cd01948">
    <property type="entry name" value="EAL"/>
    <property type="match status" value="1"/>
</dbReference>
<dbReference type="Gene3D" id="3.30.70.270">
    <property type="match status" value="1"/>
</dbReference>
<evidence type="ECO:0000259" key="2">
    <source>
        <dbReference type="PROSITE" id="PS50883"/>
    </source>
</evidence>
<dbReference type="PROSITE" id="PS50887">
    <property type="entry name" value="GGDEF"/>
    <property type="match status" value="1"/>
</dbReference>
<dbReference type="PANTHER" id="PTHR44757">
    <property type="entry name" value="DIGUANYLATE CYCLASE DGCP"/>
    <property type="match status" value="1"/>
</dbReference>
<dbReference type="InterPro" id="IPR008984">
    <property type="entry name" value="SMAD_FHA_dom_sf"/>
</dbReference>
<feature type="domain" description="FHA" evidence="1">
    <location>
        <begin position="34"/>
        <end position="85"/>
    </location>
</feature>
<dbReference type="InterPro" id="IPR000160">
    <property type="entry name" value="GGDEF_dom"/>
</dbReference>
<feature type="domain" description="EAL" evidence="2">
    <location>
        <begin position="470"/>
        <end position="726"/>
    </location>
</feature>
<dbReference type="SUPFAM" id="SSF55073">
    <property type="entry name" value="Nucleotide cyclase"/>
    <property type="match status" value="1"/>
</dbReference>
<dbReference type="SMART" id="SM00240">
    <property type="entry name" value="FHA"/>
    <property type="match status" value="1"/>
</dbReference>
<dbReference type="Pfam" id="PF00563">
    <property type="entry name" value="EAL"/>
    <property type="match status" value="1"/>
</dbReference>
<dbReference type="Pfam" id="PF00498">
    <property type="entry name" value="FHA"/>
    <property type="match status" value="1"/>
</dbReference>
<dbReference type="InterPro" id="IPR029787">
    <property type="entry name" value="Nucleotide_cyclase"/>
</dbReference>
<sequence length="728" mass="81616">MNSNTTNFGKEEWLLVIRSNTEDYQEYRLKPGSNNIGREADNAIILQDSTSSGYHAEIHYNQTKNSVSIRDNESTNGTFVNGKRIHAVQALHHEDQIRVGLCLITIIQPDSKLPQLDNSSILKTKVTTELILESIDHYGVLLHNIGQQLVNVPDLDIALSEISELIKSMLGAEECQVILADKFSQLEEAGIPVSIAKKTIENKNANLFLYSDKESHGNNDQATIPVPLLFPMLLVPVMIDEVVVALIFARKPLGSSTHFYNSDLQLVLAIGNQVAMSLQRNRVEGELLYKSNHDSLTDLPNRAFFLDRLSRSLERSKQKEGVEFAVLFFDIDNFKDVNDSQGHAVGDKLLLAMAERLKHNIRSIDLAAGETVVARFGGDEFAVLLDNVKENLFALSTANRLKETLSKPYNINGRKIYSSVSIGVAISTIGYEYPEDILQDADIAMYQAKELGRERVEIFDKSMRDRALERVLIGTALRQGVLQKEFRVHYQPIISLETGRIAGFEALLRWYTTDRGILKPSDFMDLLDAAGLSYLTDNWVLQNACSQAVEWQNKFPGNPPLFITVNLSARNIIHPSLVDNIIQVLQDTKLDPRNLYLEITERATTSDDENTIEVLRKLQSMGVRISIDDFGSGYSALNYLAQFPVDVVKIDQSFIKMIGVKEASKKIIEMVKALANHLGIIVVAEGVEKIEQLEFVKSINCEYAQGFYYSKALDTELATELLTVDPQF</sequence>
<dbReference type="PROSITE" id="PS50006">
    <property type="entry name" value="FHA_DOMAIN"/>
    <property type="match status" value="1"/>
</dbReference>
<dbReference type="Pfam" id="PF00990">
    <property type="entry name" value="GGDEF"/>
    <property type="match status" value="1"/>
</dbReference>
<dbReference type="PANTHER" id="PTHR44757:SF2">
    <property type="entry name" value="BIOFILM ARCHITECTURE MAINTENANCE PROTEIN MBAA"/>
    <property type="match status" value="1"/>
</dbReference>
<organism evidence="4 5">
    <name type="scientific">Candidatus Desulfolinea nitratireducens</name>
    <dbReference type="NCBI Taxonomy" id="2841698"/>
    <lineage>
        <taxon>Bacteria</taxon>
        <taxon>Bacillati</taxon>
        <taxon>Chloroflexota</taxon>
        <taxon>Anaerolineae</taxon>
        <taxon>Anaerolineales</taxon>
        <taxon>Anaerolineales incertae sedis</taxon>
        <taxon>Candidatus Desulfolinea</taxon>
    </lineage>
</organism>
<dbReference type="CDD" id="cd01949">
    <property type="entry name" value="GGDEF"/>
    <property type="match status" value="1"/>
</dbReference>
<dbReference type="SMART" id="SM00267">
    <property type="entry name" value="GGDEF"/>
    <property type="match status" value="1"/>
</dbReference>
<dbReference type="NCBIfam" id="TIGR00254">
    <property type="entry name" value="GGDEF"/>
    <property type="match status" value="1"/>
</dbReference>
<proteinExistence type="predicted"/>
<evidence type="ECO:0000313" key="5">
    <source>
        <dbReference type="Proteomes" id="UP000614469"/>
    </source>
</evidence>
<dbReference type="EMBL" id="JACNJN010000083">
    <property type="protein sequence ID" value="MBC8334896.1"/>
    <property type="molecule type" value="Genomic_DNA"/>
</dbReference>
<dbReference type="InterPro" id="IPR000253">
    <property type="entry name" value="FHA_dom"/>
</dbReference>
<dbReference type="SUPFAM" id="SSF55781">
    <property type="entry name" value="GAF domain-like"/>
    <property type="match status" value="1"/>
</dbReference>
<protein>
    <submittedName>
        <fullName evidence="4">EAL domain-containing protein</fullName>
    </submittedName>
</protein>
<dbReference type="InterPro" id="IPR001633">
    <property type="entry name" value="EAL_dom"/>
</dbReference>
<feature type="domain" description="GGDEF" evidence="3">
    <location>
        <begin position="322"/>
        <end position="461"/>
    </location>
</feature>
<dbReference type="Gene3D" id="2.60.200.20">
    <property type="match status" value="1"/>
</dbReference>
<dbReference type="InterPro" id="IPR043128">
    <property type="entry name" value="Rev_trsase/Diguanyl_cyclase"/>
</dbReference>
<accession>A0A8J6NH53</accession>
<dbReference type="InterPro" id="IPR035919">
    <property type="entry name" value="EAL_sf"/>
</dbReference>
<dbReference type="SMART" id="SM00052">
    <property type="entry name" value="EAL"/>
    <property type="match status" value="1"/>
</dbReference>
<evidence type="ECO:0000259" key="3">
    <source>
        <dbReference type="PROSITE" id="PS50887"/>
    </source>
</evidence>
<reference evidence="4 5" key="1">
    <citation type="submission" date="2020-08" db="EMBL/GenBank/DDBJ databases">
        <title>Bridging the membrane lipid divide: bacteria of the FCB group superphylum have the potential to synthesize archaeal ether lipids.</title>
        <authorList>
            <person name="Villanueva L."/>
            <person name="Von Meijenfeldt F.A.B."/>
            <person name="Westbye A.B."/>
            <person name="Yadav S."/>
            <person name="Hopmans E.C."/>
            <person name="Dutilh B.E."/>
            <person name="Sinninghe Damste J.S."/>
        </authorList>
    </citation>
    <scope>NUCLEOTIDE SEQUENCE [LARGE SCALE GENOMIC DNA]</scope>
    <source>
        <strain evidence="4">NIOZ-UU36</strain>
    </source>
</reference>
<dbReference type="SUPFAM" id="SSF141868">
    <property type="entry name" value="EAL domain-like"/>
    <property type="match status" value="1"/>
</dbReference>
<evidence type="ECO:0000313" key="4">
    <source>
        <dbReference type="EMBL" id="MBC8334896.1"/>
    </source>
</evidence>
<dbReference type="AlphaFoldDB" id="A0A8J6NH53"/>
<dbReference type="InterPro" id="IPR029016">
    <property type="entry name" value="GAF-like_dom_sf"/>
</dbReference>
<dbReference type="Gene3D" id="3.20.20.450">
    <property type="entry name" value="EAL domain"/>
    <property type="match status" value="1"/>
</dbReference>